<dbReference type="EMBL" id="CAJZBQ010000021">
    <property type="protein sequence ID" value="CAG9319046.1"/>
    <property type="molecule type" value="Genomic_DNA"/>
</dbReference>
<dbReference type="Gene3D" id="3.10.20.90">
    <property type="entry name" value="Phosphatidylinositol 3-kinase Catalytic Subunit, Chain A, domain 1"/>
    <property type="match status" value="1"/>
</dbReference>
<name>A0AAU9JE73_9CILI</name>
<accession>A0AAU9JE73</accession>
<proteinExistence type="predicted"/>
<dbReference type="FunFam" id="3.10.20.90:FF:000202">
    <property type="entry name" value="Small ubiquitin-related modifier I"/>
    <property type="match status" value="1"/>
</dbReference>
<dbReference type="Pfam" id="PF11976">
    <property type="entry name" value="Rad60-SLD"/>
    <property type="match status" value="1"/>
</dbReference>
<sequence length="97" mass="10818">MSQASQTSQSEETKKAQEEHVTLKVKSQDGNEIFFKIKKSTQLKKLMEAYCSRNGVNPTTVRFLFDGERIQETSTPVSLGMEDGDEIDAMVEQTGGI</sequence>
<protein>
    <recommendedName>
        <fullName evidence="2">Ubiquitin-like domain-containing protein</fullName>
    </recommendedName>
</protein>
<dbReference type="SMART" id="SM00213">
    <property type="entry name" value="UBQ"/>
    <property type="match status" value="1"/>
</dbReference>
<comment type="caution">
    <text evidence="3">The sequence shown here is derived from an EMBL/GenBank/DDBJ whole genome shotgun (WGS) entry which is preliminary data.</text>
</comment>
<dbReference type="Proteomes" id="UP001162131">
    <property type="component" value="Unassembled WGS sequence"/>
</dbReference>
<dbReference type="SUPFAM" id="SSF54236">
    <property type="entry name" value="Ubiquitin-like"/>
    <property type="match status" value="1"/>
</dbReference>
<reference evidence="3" key="1">
    <citation type="submission" date="2021-09" db="EMBL/GenBank/DDBJ databases">
        <authorList>
            <consortium name="AG Swart"/>
            <person name="Singh M."/>
            <person name="Singh A."/>
            <person name="Seah K."/>
            <person name="Emmerich C."/>
        </authorList>
    </citation>
    <scope>NUCLEOTIDE SEQUENCE</scope>
    <source>
        <strain evidence="3">ATCC30299</strain>
    </source>
</reference>
<evidence type="ECO:0000256" key="1">
    <source>
        <dbReference type="SAM" id="MobiDB-lite"/>
    </source>
</evidence>
<evidence type="ECO:0000259" key="2">
    <source>
        <dbReference type="PROSITE" id="PS50053"/>
    </source>
</evidence>
<feature type="domain" description="Ubiquitin-like" evidence="2">
    <location>
        <begin position="21"/>
        <end position="96"/>
    </location>
</feature>
<dbReference type="InterPro" id="IPR022617">
    <property type="entry name" value="Rad60/SUMO-like_dom"/>
</dbReference>
<feature type="compositionally biased region" description="Basic and acidic residues" evidence="1">
    <location>
        <begin position="11"/>
        <end position="23"/>
    </location>
</feature>
<gene>
    <name evidence="3" type="ORF">BSTOLATCC_MIC22397</name>
</gene>
<dbReference type="InterPro" id="IPR029071">
    <property type="entry name" value="Ubiquitin-like_domsf"/>
</dbReference>
<dbReference type="PANTHER" id="PTHR10562">
    <property type="entry name" value="SMALL UBIQUITIN-RELATED MODIFIER"/>
    <property type="match status" value="1"/>
</dbReference>
<dbReference type="AlphaFoldDB" id="A0AAU9JE73"/>
<dbReference type="InterPro" id="IPR000626">
    <property type="entry name" value="Ubiquitin-like_dom"/>
</dbReference>
<feature type="region of interest" description="Disordered" evidence="1">
    <location>
        <begin position="1"/>
        <end position="23"/>
    </location>
</feature>
<feature type="compositionally biased region" description="Low complexity" evidence="1">
    <location>
        <begin position="1"/>
        <end position="10"/>
    </location>
</feature>
<dbReference type="CDD" id="cd16116">
    <property type="entry name" value="Ubl_Smt3_like"/>
    <property type="match status" value="1"/>
</dbReference>
<keyword evidence="4" id="KW-1185">Reference proteome</keyword>
<dbReference type="PROSITE" id="PS50053">
    <property type="entry name" value="UBIQUITIN_2"/>
    <property type="match status" value="1"/>
</dbReference>
<evidence type="ECO:0000313" key="3">
    <source>
        <dbReference type="EMBL" id="CAG9319046.1"/>
    </source>
</evidence>
<organism evidence="3 4">
    <name type="scientific">Blepharisma stoltei</name>
    <dbReference type="NCBI Taxonomy" id="1481888"/>
    <lineage>
        <taxon>Eukaryota</taxon>
        <taxon>Sar</taxon>
        <taxon>Alveolata</taxon>
        <taxon>Ciliophora</taxon>
        <taxon>Postciliodesmatophora</taxon>
        <taxon>Heterotrichea</taxon>
        <taxon>Heterotrichida</taxon>
        <taxon>Blepharismidae</taxon>
        <taxon>Blepharisma</taxon>
    </lineage>
</organism>
<evidence type="ECO:0000313" key="4">
    <source>
        <dbReference type="Proteomes" id="UP001162131"/>
    </source>
</evidence>